<dbReference type="GO" id="GO:0007091">
    <property type="term" value="P:metaphase/anaphase transition of mitotic cell cycle"/>
    <property type="evidence" value="ECO:0007669"/>
    <property type="project" value="TreeGrafter"/>
</dbReference>
<dbReference type="Pfam" id="PF21282">
    <property type="entry name" value="APC1_3rd"/>
    <property type="match status" value="1"/>
</dbReference>
<dbReference type="InterPro" id="IPR011989">
    <property type="entry name" value="ARM-like"/>
</dbReference>
<evidence type="ECO:0000256" key="1">
    <source>
        <dbReference type="ARBA" id="ARBA00010547"/>
    </source>
</evidence>
<dbReference type="GeneID" id="83217786"/>
<feature type="compositionally biased region" description="Low complexity" evidence="6">
    <location>
        <begin position="1251"/>
        <end position="1273"/>
    </location>
</feature>
<protein>
    <recommendedName>
        <fullName evidence="11">Anaphase-promoting complex subunit 1</fullName>
    </recommendedName>
</protein>
<dbReference type="EMBL" id="JARTCD010000069">
    <property type="protein sequence ID" value="KAJ8653933.1"/>
    <property type="molecule type" value="Genomic_DNA"/>
</dbReference>
<dbReference type="PANTHER" id="PTHR12827">
    <property type="entry name" value="MEIOTIC CHECKPOINT REGULATOR TSG24 FAMILY MEMBER"/>
    <property type="match status" value="1"/>
</dbReference>
<keyword evidence="2" id="KW-0132">Cell division</keyword>
<dbReference type="InterPro" id="IPR024990">
    <property type="entry name" value="Apc1"/>
</dbReference>
<comment type="caution">
    <text evidence="9">The sequence shown here is derived from an EMBL/GenBank/DDBJ whole genome shotgun (WGS) entry which is preliminary data.</text>
</comment>
<feature type="region of interest" description="Disordered" evidence="6">
    <location>
        <begin position="1250"/>
        <end position="1295"/>
    </location>
</feature>
<feature type="region of interest" description="Disordered" evidence="6">
    <location>
        <begin position="352"/>
        <end position="401"/>
    </location>
</feature>
<dbReference type="GO" id="GO:0060090">
    <property type="term" value="F:molecular adaptor activity"/>
    <property type="evidence" value="ECO:0007669"/>
    <property type="project" value="TreeGrafter"/>
</dbReference>
<dbReference type="GO" id="GO:0051301">
    <property type="term" value="P:cell division"/>
    <property type="evidence" value="ECO:0007669"/>
    <property type="project" value="UniProtKB-KW"/>
</dbReference>
<name>A0AAD7XV15_9FUNG</name>
<dbReference type="InterPro" id="IPR049255">
    <property type="entry name" value="Apc1_N"/>
</dbReference>
<evidence type="ECO:0000256" key="2">
    <source>
        <dbReference type="ARBA" id="ARBA00022618"/>
    </source>
</evidence>
<feature type="compositionally biased region" description="Basic and acidic residues" evidence="6">
    <location>
        <begin position="1275"/>
        <end position="1289"/>
    </location>
</feature>
<keyword evidence="3" id="KW-0677">Repeat</keyword>
<dbReference type="PANTHER" id="PTHR12827:SF3">
    <property type="entry name" value="ANAPHASE-PROMOTING COMPLEX SUBUNIT 1"/>
    <property type="match status" value="1"/>
</dbReference>
<feature type="domain" description="Anaphase-promoting complex subunit 1 N-terminal" evidence="7">
    <location>
        <begin position="87"/>
        <end position="256"/>
    </location>
</feature>
<dbReference type="InterPro" id="IPR048971">
    <property type="entry name" value="Apc1_3rd"/>
</dbReference>
<keyword evidence="4" id="KW-0498">Mitosis</keyword>
<evidence type="ECO:0008006" key="11">
    <source>
        <dbReference type="Google" id="ProtNLM"/>
    </source>
</evidence>
<evidence type="ECO:0000256" key="6">
    <source>
        <dbReference type="SAM" id="MobiDB-lite"/>
    </source>
</evidence>
<proteinExistence type="inferred from homology"/>
<keyword evidence="5" id="KW-0131">Cell cycle</keyword>
<dbReference type="GO" id="GO:0031145">
    <property type="term" value="P:anaphase-promoting complex-dependent catabolic process"/>
    <property type="evidence" value="ECO:0007669"/>
    <property type="project" value="TreeGrafter"/>
</dbReference>
<organism evidence="9 10">
    <name type="scientific">Lichtheimia ornata</name>
    <dbReference type="NCBI Taxonomy" id="688661"/>
    <lineage>
        <taxon>Eukaryota</taxon>
        <taxon>Fungi</taxon>
        <taxon>Fungi incertae sedis</taxon>
        <taxon>Mucoromycota</taxon>
        <taxon>Mucoromycotina</taxon>
        <taxon>Mucoromycetes</taxon>
        <taxon>Mucorales</taxon>
        <taxon>Lichtheimiaceae</taxon>
        <taxon>Lichtheimia</taxon>
    </lineage>
</organism>
<accession>A0AAD7XV15</accession>
<evidence type="ECO:0000256" key="4">
    <source>
        <dbReference type="ARBA" id="ARBA00022776"/>
    </source>
</evidence>
<feature type="region of interest" description="Disordered" evidence="6">
    <location>
        <begin position="182"/>
        <end position="203"/>
    </location>
</feature>
<evidence type="ECO:0000259" key="8">
    <source>
        <dbReference type="Pfam" id="PF21282"/>
    </source>
</evidence>
<sequence length="1666" mass="187618">MLKSLGEFCPYGRRHTALHPHLINDASEIQEVDFNLFSKGASSANRQKTSSYNLYAVDGRPFKYINELSGDIVEQTSHRDRRKLPNGAMDLEEELYVDGSTVIWSRGGHIVKSFKFELERQPVELALFAWFRFKISYDGEGDEAMGRWHEDVYYDDGRIQGNEHSTNMMDIGSKKRKHPDVIYENSSSGSSNINNSNKRRGTARSNTELRKALCIILRDSVKIYFEDGLMYSVHLNFPVQRAYALHVGLILERKRADMIDDANAAFLQPFVCITDPMGECELVTMTDDGNRSFSLDFRKDMMGVPVDHELVFATSVDYSRGDPEKQQLIVTYNAKKHAHFVWMLTDEEERLKQPKIKRKPPPQSAASFPSLKNRKKSKSKRVKHNNMPSPIATTPPPLTRKDSLAQFHEDFSSDTDQLYGSEAGDSFHESDDAGHFLHLLYETNPTKGDRRKHARDTVFLAHDNDGMDLLCIMRNREQTVLILSINKLLARDMDVLLKKISARSAVSITSKNGTRHILLLRTGNRIQFVVEPRKEILVDVILPSTLSEKIKELSDAVATSFNVHMADGRIERYRADVFPYSGIVQDGVAALSCVLSTFTHALFRKRLIEHLYSTLSSNNPIHRMTCEWVSFIIALLSFVSIENCNIITTAATLLDKVSEPSFPTWLSLVDSSTKLRQTYAGEHIAMDLEAVLRSLHMLHEDYRLSQIKSRSLLPKLNHLMILLSVLSGNREWVAHYTKDIAVSFSQVLSDLSHVKGKKIMSPPTDIIGTIRYYSPIPPHRLSLEDVFGIPRIDPVLGLRWNAFGHTIDMTWLLYRMLRAEEYERMVDRMVEEEIKRYEIEDLHPIIGEPLIAALDLLRENPPMTWTSEHYNLIGRQDMVNQLLESKSVIDPNGDHFRLDTIQPVKTNMHDLCKSITMDPPSRSTTSTSTHAYDTLDVHTEKLRFGYEGVLETVRSSLDITRTPELTVPDRPDLSDADISAEHQTHMMNLLQRTAALSVGRGIYGFGTYIPDLTKDFPIKSINLSAKLLPLRTIVTADDRHWAPEYFDWPRFHNGVAAGLQISPSCRVGGSWIDFCNREEELRPEHGGFLLALGLNGNLRDLPLISWYRYMTQPCELATTGFVLGLAAAYRGTKNSKVTKLLAVHVPALLPSGSTTLNHSIAIQSTSLVSLGLVFMGSCDRLMSSVMVAEIERYADANPSTLEVNFEGCALAAGFALGFVTLGRGDESAGLFDLHLKDKLSRLMLGQTSLSTTATGTRERPTTAQGKHTTTTSSSHHHDNGYKSSRDKLSEPAAKPINLDVTSPGATIALGLMYMRTNNVRVAESIDVLMTRPYLNYIRPDLLMLRIVARNMIMWNSIQPTDEWIDNHIPEFINHDVNQEHSTRSSQLIEASKQAMYNIISGACLSLALRFAGSDNKQVFQCLLRRLDNLMRISNMTAVGFQENITRSVVRSCVGVVATAAAMVVAGTGNLDLLSRLKTLHGRVGPHTRYGDHMAAHMAMGLLFAGLGGYTLSSSMEATAGLLCAFYPFYPISPDDNRYYLQAFRHLWVMSMDVRWLMPLDVDTGKPCRVPLLVNVQQDEPWLPEQVTREMRIFAPNVLPSYTLVKSIRLDSSRYYPLCLKLDGGSYQKAVTNSGMLYIQRRPGCKTHDECPEDNIPLDGVMSLKID</sequence>
<feature type="domain" description="Anaphase-promoting complex subunit 1 beta-sandwich" evidence="8">
    <location>
        <begin position="1554"/>
        <end position="1641"/>
    </location>
</feature>
<evidence type="ECO:0000313" key="10">
    <source>
        <dbReference type="Proteomes" id="UP001234581"/>
    </source>
</evidence>
<dbReference type="GO" id="GO:0070979">
    <property type="term" value="P:protein K11-linked ubiquitination"/>
    <property type="evidence" value="ECO:0007669"/>
    <property type="project" value="TreeGrafter"/>
</dbReference>
<keyword evidence="10" id="KW-1185">Reference proteome</keyword>
<feature type="compositionally biased region" description="Low complexity" evidence="6">
    <location>
        <begin position="185"/>
        <end position="196"/>
    </location>
</feature>
<dbReference type="RefSeq" id="XP_058338847.1">
    <property type="nucleotide sequence ID" value="XM_058490363.1"/>
</dbReference>
<feature type="compositionally biased region" description="Basic residues" evidence="6">
    <location>
        <begin position="372"/>
        <end position="384"/>
    </location>
</feature>
<gene>
    <name evidence="9" type="ORF">O0I10_010382</name>
</gene>
<dbReference type="Pfam" id="PF12859">
    <property type="entry name" value="ANAPC1"/>
    <property type="match status" value="1"/>
</dbReference>
<comment type="similarity">
    <text evidence="1">Belongs to the APC1 family.</text>
</comment>
<evidence type="ECO:0000256" key="3">
    <source>
        <dbReference type="ARBA" id="ARBA00022737"/>
    </source>
</evidence>
<dbReference type="Gene3D" id="1.25.10.10">
    <property type="entry name" value="Leucine-rich Repeat Variant"/>
    <property type="match status" value="2"/>
</dbReference>
<evidence type="ECO:0000256" key="5">
    <source>
        <dbReference type="ARBA" id="ARBA00023306"/>
    </source>
</evidence>
<evidence type="ECO:0000259" key="7">
    <source>
        <dbReference type="Pfam" id="PF12859"/>
    </source>
</evidence>
<evidence type="ECO:0000313" key="9">
    <source>
        <dbReference type="EMBL" id="KAJ8653933.1"/>
    </source>
</evidence>
<reference evidence="9 10" key="1">
    <citation type="submission" date="2023-03" db="EMBL/GenBank/DDBJ databases">
        <title>Genome sequence of Lichtheimia ornata CBS 291.66.</title>
        <authorList>
            <person name="Mohabir J.T."/>
            <person name="Shea T.P."/>
            <person name="Kurbessoian T."/>
            <person name="Berby B."/>
            <person name="Fontaine J."/>
            <person name="Livny J."/>
            <person name="Gnirke A."/>
            <person name="Stajich J.E."/>
            <person name="Cuomo C.A."/>
        </authorList>
    </citation>
    <scope>NUCLEOTIDE SEQUENCE [LARGE SCALE GENOMIC DNA]</scope>
    <source>
        <strain evidence="9">CBS 291.66</strain>
    </source>
</reference>
<dbReference type="Proteomes" id="UP001234581">
    <property type="component" value="Unassembled WGS sequence"/>
</dbReference>
<dbReference type="GO" id="GO:0005680">
    <property type="term" value="C:anaphase-promoting complex"/>
    <property type="evidence" value="ECO:0007669"/>
    <property type="project" value="InterPro"/>
</dbReference>